<reference evidence="3" key="1">
    <citation type="submission" date="2016-11" db="EMBL/GenBank/DDBJ databases">
        <title>Complete Genome Sequence of alachlor-degrading Sphingomonas sp. strain JJ-A5.</title>
        <authorList>
            <person name="Lee H."/>
            <person name="Ka J.-O."/>
        </authorList>
    </citation>
    <scope>NUCLEOTIDE SEQUENCE [LARGE SCALE GENOMIC DNA]</scope>
    <source>
        <strain evidence="3">JJ-A5</strain>
    </source>
</reference>
<evidence type="ECO:0000313" key="2">
    <source>
        <dbReference type="EMBL" id="API59075.1"/>
    </source>
</evidence>
<keyword evidence="3" id="KW-1185">Reference proteome</keyword>
<dbReference type="AlphaFoldDB" id="A0A1L3ZTX8"/>
<dbReference type="KEGG" id="sphj:BSL82_06940"/>
<dbReference type="STRING" id="1921510.BSL82_06940"/>
<dbReference type="EMBL" id="CP018221">
    <property type="protein sequence ID" value="API59075.1"/>
    <property type="molecule type" value="Genomic_DNA"/>
</dbReference>
<organism evidence="2 3">
    <name type="scientific">Tardibacter chloracetimidivorans</name>
    <dbReference type="NCBI Taxonomy" id="1921510"/>
    <lineage>
        <taxon>Bacteria</taxon>
        <taxon>Pseudomonadati</taxon>
        <taxon>Pseudomonadota</taxon>
        <taxon>Alphaproteobacteria</taxon>
        <taxon>Sphingomonadales</taxon>
        <taxon>Sphingomonadaceae</taxon>
        <taxon>Tardibacter</taxon>
    </lineage>
</organism>
<dbReference type="NCBIfam" id="TIGR03725">
    <property type="entry name" value="T6A_YeaZ"/>
    <property type="match status" value="1"/>
</dbReference>
<dbReference type="Pfam" id="PF00814">
    <property type="entry name" value="TsaD"/>
    <property type="match status" value="1"/>
</dbReference>
<sequence>MLLAIETAETACSAALIVGATIVDERHEMVGRGHAERLIPMIGDLLQGRRPGRILVDCGPGSFTGVRVGIAAARALALGWQVPVSGYSAMTLIAASGFSIHDGHAIAVVMAGGHGQLFVQCFQRAPFGALGPLKSLVPEEAAAMCKDIPLALGSGAPALAAAGWAGRTGMSAPRAADVRLLAEADRSLPPVPIYGRLPDARPSAG</sequence>
<dbReference type="InterPro" id="IPR022496">
    <property type="entry name" value="T6A_TsaB"/>
</dbReference>
<gene>
    <name evidence="2" type="ORF">BSL82_06940</name>
</gene>
<dbReference type="OrthoDB" id="9809995at2"/>
<dbReference type="GO" id="GO:0002949">
    <property type="term" value="P:tRNA threonylcarbamoyladenosine modification"/>
    <property type="evidence" value="ECO:0007669"/>
    <property type="project" value="InterPro"/>
</dbReference>
<accession>A0A1L3ZTX8</accession>
<protein>
    <submittedName>
        <fullName evidence="2">tRNA (Adenosine(37)-N6)-threonylcarbamoyltransferase complex dimerization subunit type 1 TsaB</fullName>
    </submittedName>
</protein>
<dbReference type="GO" id="GO:0016740">
    <property type="term" value="F:transferase activity"/>
    <property type="evidence" value="ECO:0007669"/>
    <property type="project" value="UniProtKB-KW"/>
</dbReference>
<keyword evidence="2" id="KW-0808">Transferase</keyword>
<name>A0A1L3ZTX8_9SPHN</name>
<dbReference type="Proteomes" id="UP000182063">
    <property type="component" value="Chromosome"/>
</dbReference>
<dbReference type="InterPro" id="IPR000905">
    <property type="entry name" value="Gcp-like_dom"/>
</dbReference>
<proteinExistence type="predicted"/>
<dbReference type="Gene3D" id="3.30.420.40">
    <property type="match status" value="2"/>
</dbReference>
<evidence type="ECO:0000313" key="3">
    <source>
        <dbReference type="Proteomes" id="UP000182063"/>
    </source>
</evidence>
<dbReference type="RefSeq" id="WP_072596627.1">
    <property type="nucleotide sequence ID" value="NZ_CP018221.1"/>
</dbReference>
<evidence type="ECO:0000259" key="1">
    <source>
        <dbReference type="Pfam" id="PF00814"/>
    </source>
</evidence>
<feature type="domain" description="Gcp-like" evidence="1">
    <location>
        <begin position="28"/>
        <end position="120"/>
    </location>
</feature>
<dbReference type="InterPro" id="IPR043129">
    <property type="entry name" value="ATPase_NBD"/>
</dbReference>
<dbReference type="SUPFAM" id="SSF53067">
    <property type="entry name" value="Actin-like ATPase domain"/>
    <property type="match status" value="1"/>
</dbReference>